<sequence>MIFLDYALIIVTLILCPKVSASYPLYDCNGVKFTQDYVLETVKLAVRKFVPQAREHPLADNNAKYIYYPLLTSGELYFKGLKPEIYYVRIERAKRAFQVVMIKNLDHPPDCSVNANPPLCDFIESDSPEGWGSRIPGLRQLKKTFTGTS</sequence>
<keyword evidence="1" id="KW-0732">Signal</keyword>
<feature type="signal peptide" evidence="1">
    <location>
        <begin position="1"/>
        <end position="21"/>
    </location>
</feature>
<feature type="chain" id="PRO_5024915851" evidence="1">
    <location>
        <begin position="22"/>
        <end position="149"/>
    </location>
</feature>
<evidence type="ECO:0000313" key="3">
    <source>
        <dbReference type="Proteomes" id="UP000053110"/>
    </source>
</evidence>
<dbReference type="AlphaFoldDB" id="A0A656KKP0"/>
<reference evidence="3" key="1">
    <citation type="journal article" date="2013" name="Nat. Genet.">
        <title>The wheat powdery mildew genome shows the unique evolution of an obligate biotroph.</title>
        <authorList>
            <person name="Wicker T."/>
            <person name="Oberhaensli S."/>
            <person name="Parlange F."/>
            <person name="Buchmann J.P."/>
            <person name="Shatalina M."/>
            <person name="Roffler S."/>
            <person name="Ben-David R."/>
            <person name="Dolezel J."/>
            <person name="Simkova H."/>
            <person name="Schulze-Lefert P."/>
            <person name="Spanu P.D."/>
            <person name="Bruggmann R."/>
            <person name="Amselem J."/>
            <person name="Quesneville H."/>
            <person name="Ver Loren van Themaat E."/>
            <person name="Paape T."/>
            <person name="Shimizu K.K."/>
            <person name="Keller B."/>
        </authorList>
    </citation>
    <scope>NUCLEOTIDE SEQUENCE [LARGE SCALE GENOMIC DNA]</scope>
    <source>
        <strain evidence="3">96224</strain>
    </source>
</reference>
<dbReference type="Proteomes" id="UP000053110">
    <property type="component" value="Unassembled WGS sequence"/>
</dbReference>
<proteinExistence type="predicted"/>
<protein>
    <submittedName>
        <fullName evidence="2">Putative secreted effector protein</fullName>
    </submittedName>
</protein>
<organism evidence="2 3">
    <name type="scientific">Blumeria graminis f. sp. tritici 96224</name>
    <dbReference type="NCBI Taxonomy" id="1268274"/>
    <lineage>
        <taxon>Eukaryota</taxon>
        <taxon>Fungi</taxon>
        <taxon>Dikarya</taxon>
        <taxon>Ascomycota</taxon>
        <taxon>Pezizomycotina</taxon>
        <taxon>Leotiomycetes</taxon>
        <taxon>Erysiphales</taxon>
        <taxon>Erysiphaceae</taxon>
        <taxon>Blumeria</taxon>
    </lineage>
</organism>
<gene>
    <name evidence="2" type="ORF">BGT96224_E5888</name>
</gene>
<name>A0A656KKP0_BLUGR</name>
<accession>A0A656KKP0</accession>
<evidence type="ECO:0000256" key="1">
    <source>
        <dbReference type="SAM" id="SignalP"/>
    </source>
</evidence>
<dbReference type="OrthoDB" id="3603097at2759"/>
<evidence type="ECO:0000313" key="2">
    <source>
        <dbReference type="EMBL" id="EPQ62865.1"/>
    </source>
</evidence>
<dbReference type="EMBL" id="KE375146">
    <property type="protein sequence ID" value="EPQ62865.1"/>
    <property type="molecule type" value="Genomic_DNA"/>
</dbReference>